<dbReference type="Gene3D" id="3.40.50.1000">
    <property type="entry name" value="HAD superfamily/HAD-like"/>
    <property type="match status" value="1"/>
</dbReference>
<evidence type="ECO:0000313" key="2">
    <source>
        <dbReference type="Proteomes" id="UP001497512"/>
    </source>
</evidence>
<dbReference type="PANTHER" id="PTHR43768:SF3">
    <property type="entry name" value="TREHALOSE 6-PHOSPHATE PHOSPHATASE"/>
    <property type="match status" value="1"/>
</dbReference>
<accession>A0ABP0U510</accession>
<name>A0ABP0U510_9BRYO</name>
<dbReference type="EMBL" id="OZ019911">
    <property type="protein sequence ID" value="CAK9212741.1"/>
    <property type="molecule type" value="Genomic_DNA"/>
</dbReference>
<evidence type="ECO:0008006" key="3">
    <source>
        <dbReference type="Google" id="ProtNLM"/>
    </source>
</evidence>
<evidence type="ECO:0000313" key="1">
    <source>
        <dbReference type="EMBL" id="CAK9212741.1"/>
    </source>
</evidence>
<sequence>MKAQSPPQFHSLHGDTPESYDMEASEYAVWLKKHPSALSMFEDLMVEAKAKQVVVFLDYDGTLSPIVEDPDQAYGSNDVCQHLHAFPDKASFSEMPCTLLGSDTSLGYLL</sequence>
<dbReference type="Proteomes" id="UP001497512">
    <property type="component" value="Chromosome 19"/>
</dbReference>
<proteinExistence type="predicted"/>
<dbReference type="InterPro" id="IPR044651">
    <property type="entry name" value="OTSB-like"/>
</dbReference>
<gene>
    <name evidence="1" type="ORF">CSSPTR1EN2_LOCUS11388</name>
</gene>
<organism evidence="1 2">
    <name type="scientific">Sphagnum troendelagicum</name>
    <dbReference type="NCBI Taxonomy" id="128251"/>
    <lineage>
        <taxon>Eukaryota</taxon>
        <taxon>Viridiplantae</taxon>
        <taxon>Streptophyta</taxon>
        <taxon>Embryophyta</taxon>
        <taxon>Bryophyta</taxon>
        <taxon>Sphagnophytina</taxon>
        <taxon>Sphagnopsida</taxon>
        <taxon>Sphagnales</taxon>
        <taxon>Sphagnaceae</taxon>
        <taxon>Sphagnum</taxon>
    </lineage>
</organism>
<keyword evidence="2" id="KW-1185">Reference proteome</keyword>
<dbReference type="PANTHER" id="PTHR43768">
    <property type="entry name" value="TREHALOSE 6-PHOSPHATE PHOSPHATASE"/>
    <property type="match status" value="1"/>
</dbReference>
<protein>
    <recommendedName>
        <fullName evidence="3">Trehalose-6-phosphate phosphatase</fullName>
    </recommendedName>
</protein>
<dbReference type="InterPro" id="IPR023214">
    <property type="entry name" value="HAD_sf"/>
</dbReference>
<reference evidence="1" key="1">
    <citation type="submission" date="2024-02" db="EMBL/GenBank/DDBJ databases">
        <authorList>
            <consortium name="ELIXIR-Norway"/>
            <consortium name="Elixir Norway"/>
        </authorList>
    </citation>
    <scope>NUCLEOTIDE SEQUENCE</scope>
</reference>